<evidence type="ECO:0000313" key="2">
    <source>
        <dbReference type="EMBL" id="KAJ7712234.1"/>
    </source>
</evidence>
<evidence type="ECO:0000256" key="1">
    <source>
        <dbReference type="SAM" id="MobiDB-lite"/>
    </source>
</evidence>
<dbReference type="Proteomes" id="UP001215598">
    <property type="component" value="Unassembled WGS sequence"/>
</dbReference>
<organism evidence="2 3">
    <name type="scientific">Mycena metata</name>
    <dbReference type="NCBI Taxonomy" id="1033252"/>
    <lineage>
        <taxon>Eukaryota</taxon>
        <taxon>Fungi</taxon>
        <taxon>Dikarya</taxon>
        <taxon>Basidiomycota</taxon>
        <taxon>Agaricomycotina</taxon>
        <taxon>Agaricomycetes</taxon>
        <taxon>Agaricomycetidae</taxon>
        <taxon>Agaricales</taxon>
        <taxon>Marasmiineae</taxon>
        <taxon>Mycenaceae</taxon>
        <taxon>Mycena</taxon>
    </lineage>
</organism>
<evidence type="ECO:0000313" key="3">
    <source>
        <dbReference type="Proteomes" id="UP001215598"/>
    </source>
</evidence>
<comment type="caution">
    <text evidence="2">The sequence shown here is derived from an EMBL/GenBank/DDBJ whole genome shotgun (WGS) entry which is preliminary data.</text>
</comment>
<reference evidence="2" key="1">
    <citation type="submission" date="2023-03" db="EMBL/GenBank/DDBJ databases">
        <title>Massive genome expansion in bonnet fungi (Mycena s.s.) driven by repeated elements and novel gene families across ecological guilds.</title>
        <authorList>
            <consortium name="Lawrence Berkeley National Laboratory"/>
            <person name="Harder C.B."/>
            <person name="Miyauchi S."/>
            <person name="Viragh M."/>
            <person name="Kuo A."/>
            <person name="Thoen E."/>
            <person name="Andreopoulos B."/>
            <person name="Lu D."/>
            <person name="Skrede I."/>
            <person name="Drula E."/>
            <person name="Henrissat B."/>
            <person name="Morin E."/>
            <person name="Kohler A."/>
            <person name="Barry K."/>
            <person name="LaButti K."/>
            <person name="Morin E."/>
            <person name="Salamov A."/>
            <person name="Lipzen A."/>
            <person name="Mereny Z."/>
            <person name="Hegedus B."/>
            <person name="Baldrian P."/>
            <person name="Stursova M."/>
            <person name="Weitz H."/>
            <person name="Taylor A."/>
            <person name="Grigoriev I.V."/>
            <person name="Nagy L.G."/>
            <person name="Martin F."/>
            <person name="Kauserud H."/>
        </authorList>
    </citation>
    <scope>NUCLEOTIDE SEQUENCE</scope>
    <source>
        <strain evidence="2">CBHHK182m</strain>
    </source>
</reference>
<gene>
    <name evidence="2" type="ORF">B0H16DRAFT_1744390</name>
</gene>
<dbReference type="EMBL" id="JARKIB010000373">
    <property type="protein sequence ID" value="KAJ7712234.1"/>
    <property type="molecule type" value="Genomic_DNA"/>
</dbReference>
<protein>
    <recommendedName>
        <fullName evidence="4">Myb/SANT-like domain-containing protein</fullName>
    </recommendedName>
</protein>
<keyword evidence="3" id="KW-1185">Reference proteome</keyword>
<feature type="compositionally biased region" description="Polar residues" evidence="1">
    <location>
        <begin position="177"/>
        <end position="187"/>
    </location>
</feature>
<name>A0AAD7H5S3_9AGAR</name>
<proteinExistence type="predicted"/>
<accession>A0AAD7H5S3</accession>
<feature type="region of interest" description="Disordered" evidence="1">
    <location>
        <begin position="287"/>
        <end position="309"/>
    </location>
</feature>
<evidence type="ECO:0008006" key="4">
    <source>
        <dbReference type="Google" id="ProtNLM"/>
    </source>
</evidence>
<feature type="region of interest" description="Disordered" evidence="1">
    <location>
        <begin position="153"/>
        <end position="228"/>
    </location>
</feature>
<dbReference type="AlphaFoldDB" id="A0AAD7H5S3"/>
<sequence length="408" mass="43738">MPRSSDIPSCDWITNTGDKTNLVDFFHGIKSRIGQGGSWDATCLQEAAEFMQSLGPPAKGAPKTAASIRGVWAQIKKLHEAILLVMQKQYIGASGWTYDQDLGFSVDDDNRDAWKAFTKAHTIFKPFANTGWELFDKVHDILPSIAKGMNVHNPALPPANSNPGTGTTHLQPHAPLGNSTPSKSNVHVNLRLPGEGDDDEFPDGSDLLSSSLLSFSSQSPPSQPISNWSQSNYGDYENDNYGGFNYISHQSQDFMATNPVQSTTLATPAPAAVSQAAVPAKQASVPATPMTSVKRSAPDDVVTPWTGKRTKTSGPDAIMALGKSVDNVSGALRDCFMPKESSAVSPTKQVSRARAIAEEDMDLGYISDEQRAILSLIFGGDPKAADAYVAEKAAAGRLTLTKILVNRF</sequence>
<feature type="compositionally biased region" description="Polar residues" evidence="1">
    <location>
        <begin position="159"/>
        <end position="170"/>
    </location>
</feature>
<feature type="compositionally biased region" description="Low complexity" evidence="1">
    <location>
        <begin position="204"/>
        <end position="228"/>
    </location>
</feature>